<keyword evidence="4" id="KW-0067">ATP-binding</keyword>
<sequence length="455" mass="52198">MNIARELLRERYFTNLKHSNDLFVGIELELPIVKLTGDAVDFSVVFALFDEMIEKLPLSIEKSDDNGQAIQLVSDENDDRILFEVGYNTIEFAFDKAQTIGEVEQRFSNYLAVMQPFLKKQNHLLTGFGVNPFWDKNDNRPVASPRYEMLMAYLKLGATREEVRVSQNKYGAFIQGSQVQLDVTRENLVTTLNTFNAMEMVKAWLFGNSFLWNGQLDTLISRDVFWEESMHGIFPENTGVFPETFESLETFLDYLTKTALFTRTSESNTFYFEPIQALDYFNHDEIPAFDLLGNEIVLTPSPYDFKEHRNYQYQNLTTRGTVEFRSTCAQPIATSFTVAAFHLGLMQELAAFETLIASHSFYEDYGRDFPQLRRRFSAQNLSSEEIEDVASFAEDLVNLAAVGLEKRGFGEEKYLTALYQRIERKENPAVKALHLLESGKTLSEISEIFADGKDI</sequence>
<dbReference type="InterPro" id="IPR006336">
    <property type="entry name" value="GCS2"/>
</dbReference>
<comment type="caution">
    <text evidence="6">The sequence shown here is derived from an EMBL/GenBank/DDBJ whole genome shotgun (WGS) entry which is preliminary data.</text>
</comment>
<dbReference type="Proteomes" id="UP000530186">
    <property type="component" value="Unassembled WGS sequence"/>
</dbReference>
<dbReference type="SUPFAM" id="SSF55931">
    <property type="entry name" value="Glutamine synthetase/guanido kinase"/>
    <property type="match status" value="1"/>
</dbReference>
<evidence type="ECO:0000313" key="6">
    <source>
        <dbReference type="EMBL" id="MBA0016047.1"/>
    </source>
</evidence>
<evidence type="ECO:0000313" key="7">
    <source>
        <dbReference type="Proteomes" id="UP000530186"/>
    </source>
</evidence>
<dbReference type="InterPro" id="IPR035434">
    <property type="entry name" value="GCL_bact_plant"/>
</dbReference>
<dbReference type="Gene3D" id="3.30.590.20">
    <property type="match status" value="1"/>
</dbReference>
<evidence type="ECO:0000256" key="1">
    <source>
        <dbReference type="ARBA" id="ARBA00012220"/>
    </source>
</evidence>
<evidence type="ECO:0000256" key="2">
    <source>
        <dbReference type="ARBA" id="ARBA00022598"/>
    </source>
</evidence>
<name>A0A7V8SJ72_9LACT</name>
<dbReference type="PANTHER" id="PTHR34378">
    <property type="entry name" value="GLUTAMATE--CYSTEINE LIGASE, CHLOROPLASTIC"/>
    <property type="match status" value="1"/>
</dbReference>
<protein>
    <recommendedName>
        <fullName evidence="1">glutamate--cysteine ligase</fullName>
        <ecNumber evidence="1">6.3.2.2</ecNumber>
    </recommendedName>
</protein>
<dbReference type="PANTHER" id="PTHR34378:SF1">
    <property type="entry name" value="GLUTAMATE--CYSTEINE LIGASE, CHLOROPLASTIC"/>
    <property type="match status" value="1"/>
</dbReference>
<dbReference type="GO" id="GO:0004357">
    <property type="term" value="F:glutamate-cysteine ligase activity"/>
    <property type="evidence" value="ECO:0007669"/>
    <property type="project" value="UniProtKB-EC"/>
</dbReference>
<dbReference type="EMBL" id="JACBNY010000002">
    <property type="protein sequence ID" value="MBA0016047.1"/>
    <property type="molecule type" value="Genomic_DNA"/>
</dbReference>
<proteinExistence type="predicted"/>
<comment type="catalytic activity">
    <reaction evidence="5">
        <text>L-cysteine + L-glutamate + ATP = gamma-L-glutamyl-L-cysteine + ADP + phosphate + H(+)</text>
        <dbReference type="Rhea" id="RHEA:13285"/>
        <dbReference type="ChEBI" id="CHEBI:15378"/>
        <dbReference type="ChEBI" id="CHEBI:29985"/>
        <dbReference type="ChEBI" id="CHEBI:30616"/>
        <dbReference type="ChEBI" id="CHEBI:35235"/>
        <dbReference type="ChEBI" id="CHEBI:43474"/>
        <dbReference type="ChEBI" id="CHEBI:58173"/>
        <dbReference type="ChEBI" id="CHEBI:456216"/>
        <dbReference type="EC" id="6.3.2.2"/>
    </reaction>
</comment>
<keyword evidence="7" id="KW-1185">Reference proteome</keyword>
<dbReference type="InterPro" id="IPR014746">
    <property type="entry name" value="Gln_synth/guanido_kin_cat_dom"/>
</dbReference>
<dbReference type="RefSeq" id="WP_180746129.1">
    <property type="nucleotide sequence ID" value="NZ_CBCRWQ010000001.1"/>
</dbReference>
<dbReference type="GO" id="GO:0005524">
    <property type="term" value="F:ATP binding"/>
    <property type="evidence" value="ECO:0007669"/>
    <property type="project" value="UniProtKB-KW"/>
</dbReference>
<dbReference type="Pfam" id="PF04107">
    <property type="entry name" value="GCS2"/>
    <property type="match status" value="1"/>
</dbReference>
<evidence type="ECO:0000256" key="4">
    <source>
        <dbReference type="ARBA" id="ARBA00022840"/>
    </source>
</evidence>
<reference evidence="6 7" key="1">
    <citation type="submission" date="2020-07" db="EMBL/GenBank/DDBJ databases">
        <authorList>
            <person name="Hilgarth M."/>
            <person name="Werum V."/>
            <person name="Vogel R.F."/>
        </authorList>
    </citation>
    <scope>NUCLEOTIDE SEQUENCE [LARGE SCALE GENOMIC DNA]</scope>
    <source>
        <strain evidence="6 7">DSM 28961</strain>
    </source>
</reference>
<gene>
    <name evidence="6" type="ORF">HZR21_02615</name>
</gene>
<dbReference type="EC" id="6.3.2.2" evidence="1"/>
<keyword evidence="3" id="KW-0547">Nucleotide-binding</keyword>
<accession>A0A7V8SJ72</accession>
<dbReference type="GeneID" id="303194399"/>
<dbReference type="AlphaFoldDB" id="A0A7V8SJ72"/>
<keyword evidence="2" id="KW-0436">Ligase</keyword>
<evidence type="ECO:0000256" key="3">
    <source>
        <dbReference type="ARBA" id="ARBA00022741"/>
    </source>
</evidence>
<organism evidence="6 7">
    <name type="scientific">Pseudolactococcus laudensis</name>
    <dbReference type="NCBI Taxonomy" id="1494461"/>
    <lineage>
        <taxon>Bacteria</taxon>
        <taxon>Bacillati</taxon>
        <taxon>Bacillota</taxon>
        <taxon>Bacilli</taxon>
        <taxon>Lactobacillales</taxon>
        <taxon>Streptococcaceae</taxon>
        <taxon>Pseudolactococcus</taxon>
    </lineage>
</organism>
<evidence type="ECO:0000256" key="5">
    <source>
        <dbReference type="ARBA" id="ARBA00048819"/>
    </source>
</evidence>
<dbReference type="GO" id="GO:0006750">
    <property type="term" value="P:glutathione biosynthetic process"/>
    <property type="evidence" value="ECO:0007669"/>
    <property type="project" value="InterPro"/>
</dbReference>